<dbReference type="Pfam" id="PF00857">
    <property type="entry name" value="Isochorismatase"/>
    <property type="match status" value="1"/>
</dbReference>
<dbReference type="InterPro" id="IPR000868">
    <property type="entry name" value="Isochorismatase-like_dom"/>
</dbReference>
<comment type="caution">
    <text evidence="4">The sequence shown here is derived from an EMBL/GenBank/DDBJ whole genome shotgun (WGS) entry which is preliminary data.</text>
</comment>
<sequence length="197" mass="21056">MTLSLDSYPALVLIDLQKAIAQAVPARPAIQHAAQLAAAFRHRGLPVVLVGLASRHGSAPPGRTDRPRLQPPTSATPSDGHHFIDDLSRHPDDIVITKRNWGAFYGTDLDLHLRRRGVTQIVLGGVATSIGVESTARSAHEHGYHLTLVTDAMADLDPDAHRHTVDKIFPLIGQIGTTAEVLALLESAQVSAAPIIP</sequence>
<name>A0A179V7Y5_9MYCO</name>
<dbReference type="AlphaFoldDB" id="A0A179V7Y5"/>
<dbReference type="GO" id="GO:0016787">
    <property type="term" value="F:hydrolase activity"/>
    <property type="evidence" value="ECO:0007669"/>
    <property type="project" value="UniProtKB-KW"/>
</dbReference>
<reference evidence="4 5" key="1">
    <citation type="submission" date="2016-01" db="EMBL/GenBank/DDBJ databases">
        <title>Mycobacterium immunogenum strain CD11_6 genome sequencing and assembly.</title>
        <authorList>
            <person name="Kaur G."/>
            <person name="Nair G.R."/>
            <person name="Mayilraj S."/>
        </authorList>
    </citation>
    <scope>NUCLEOTIDE SEQUENCE [LARGE SCALE GENOMIC DNA]</scope>
    <source>
        <strain evidence="4 5">CD11-6</strain>
    </source>
</reference>
<proteinExistence type="predicted"/>
<dbReference type="Gene3D" id="3.40.50.850">
    <property type="entry name" value="Isochorismatase-like"/>
    <property type="match status" value="1"/>
</dbReference>
<evidence type="ECO:0000256" key="1">
    <source>
        <dbReference type="ARBA" id="ARBA00022801"/>
    </source>
</evidence>
<dbReference type="EMBL" id="LQYE01000027">
    <property type="protein sequence ID" value="OAT68010.1"/>
    <property type="molecule type" value="Genomic_DNA"/>
</dbReference>
<dbReference type="InterPro" id="IPR036380">
    <property type="entry name" value="Isochorismatase-like_sf"/>
</dbReference>
<evidence type="ECO:0000256" key="2">
    <source>
        <dbReference type="SAM" id="MobiDB-lite"/>
    </source>
</evidence>
<dbReference type="RefSeq" id="WP_064630869.1">
    <property type="nucleotide sequence ID" value="NZ_LQYE01000027.1"/>
</dbReference>
<accession>A0A179V7Y5</accession>
<feature type="domain" description="Isochorismatase-like" evidence="3">
    <location>
        <begin position="10"/>
        <end position="180"/>
    </location>
</feature>
<dbReference type="PANTHER" id="PTHR43540">
    <property type="entry name" value="PEROXYUREIDOACRYLATE/UREIDOACRYLATE AMIDOHYDROLASE-RELATED"/>
    <property type="match status" value="1"/>
</dbReference>
<dbReference type="PANTHER" id="PTHR43540:SF7">
    <property type="entry name" value="ISOCHORISMATASE FAMILY PROTEIN YECD"/>
    <property type="match status" value="1"/>
</dbReference>
<protein>
    <submittedName>
        <fullName evidence="4">Hydrolase</fullName>
    </submittedName>
</protein>
<dbReference type="InterPro" id="IPR050272">
    <property type="entry name" value="Isochorismatase-like_hydrls"/>
</dbReference>
<dbReference type="Proteomes" id="UP000186919">
    <property type="component" value="Unassembled WGS sequence"/>
</dbReference>
<gene>
    <name evidence="4" type="ORF">AWB85_09080</name>
</gene>
<feature type="region of interest" description="Disordered" evidence="2">
    <location>
        <begin position="56"/>
        <end position="86"/>
    </location>
</feature>
<keyword evidence="1 4" id="KW-0378">Hydrolase</keyword>
<evidence type="ECO:0000313" key="5">
    <source>
        <dbReference type="Proteomes" id="UP000186919"/>
    </source>
</evidence>
<organism evidence="4 5">
    <name type="scientific">Mycobacteroides immunogenum</name>
    <dbReference type="NCBI Taxonomy" id="83262"/>
    <lineage>
        <taxon>Bacteria</taxon>
        <taxon>Bacillati</taxon>
        <taxon>Actinomycetota</taxon>
        <taxon>Actinomycetes</taxon>
        <taxon>Mycobacteriales</taxon>
        <taxon>Mycobacteriaceae</taxon>
        <taxon>Mycobacteroides</taxon>
    </lineage>
</organism>
<evidence type="ECO:0000259" key="3">
    <source>
        <dbReference type="Pfam" id="PF00857"/>
    </source>
</evidence>
<dbReference type="SUPFAM" id="SSF52499">
    <property type="entry name" value="Isochorismatase-like hydrolases"/>
    <property type="match status" value="1"/>
</dbReference>
<evidence type="ECO:0000313" key="4">
    <source>
        <dbReference type="EMBL" id="OAT68010.1"/>
    </source>
</evidence>
<dbReference type="CDD" id="cd00431">
    <property type="entry name" value="cysteine_hydrolases"/>
    <property type="match status" value="1"/>
</dbReference>